<protein>
    <recommendedName>
        <fullName evidence="1">Reverse transcriptase Ty1/copia-type domain-containing protein</fullName>
    </recommendedName>
</protein>
<evidence type="ECO:0000313" key="3">
    <source>
        <dbReference type="Proteomes" id="UP000619265"/>
    </source>
</evidence>
<gene>
    <name evidence="2" type="ORF">F2P56_026351</name>
</gene>
<reference evidence="2" key="1">
    <citation type="submission" date="2015-10" db="EMBL/GenBank/DDBJ databases">
        <authorList>
            <person name="Martinez-Garcia P.J."/>
            <person name="Crepeau M.W."/>
            <person name="Puiu D."/>
            <person name="Gonzalez-Ibeas D."/>
            <person name="Whalen J."/>
            <person name="Stevens K."/>
            <person name="Paul R."/>
            <person name="Butterfield T."/>
            <person name="Britton M."/>
            <person name="Reagan R."/>
            <person name="Chakraborty S."/>
            <person name="Walawage S.L."/>
            <person name="Vasquez-Gross H.A."/>
            <person name="Cardeno C."/>
            <person name="Famula R."/>
            <person name="Pratt K."/>
            <person name="Kuruganti S."/>
            <person name="Aradhya M.K."/>
            <person name="Leslie C.A."/>
            <person name="Dandekar A.M."/>
            <person name="Salzberg S.L."/>
            <person name="Wegrzyn J.L."/>
            <person name="Langley C.H."/>
            <person name="Neale D.B."/>
        </authorList>
    </citation>
    <scope>NUCLEOTIDE SEQUENCE</scope>
    <source>
        <tissue evidence="2">Leaves</tissue>
    </source>
</reference>
<name>A0A833T1X1_JUGRE</name>
<dbReference type="EMBL" id="LIHL02000012">
    <property type="protein sequence ID" value="KAF5451231.1"/>
    <property type="molecule type" value="Genomic_DNA"/>
</dbReference>
<feature type="domain" description="Reverse transcriptase Ty1/copia-type" evidence="1">
    <location>
        <begin position="63"/>
        <end position="136"/>
    </location>
</feature>
<evidence type="ECO:0000259" key="1">
    <source>
        <dbReference type="Pfam" id="PF07727"/>
    </source>
</evidence>
<sequence>MISELYKPFMHPMHLIQITVHGLQQNATSVCSRMQQHPMLTPCNVHSSTHNIPKSLQRIIHYDLLVIGSNVTLIAHMLEALRLELPITDLGNLHFFLGIEATYSPNGLLLTQWKYISDLLARTNMSASKPIKTPMLPRRNSVCMMVICLRAHPCIRAPSDPSNTYPLQGIHIQCTSYKSQDMTYNRMQRVCAAQMQQHPMPTPCRTQQHYVQQN</sequence>
<dbReference type="Proteomes" id="UP000619265">
    <property type="component" value="Unassembled WGS sequence"/>
</dbReference>
<dbReference type="Gramene" id="Jr12_00100_p1">
    <property type="protein sequence ID" value="cds.Jr12_00100_p1"/>
    <property type="gene ID" value="Jr12_00100"/>
</dbReference>
<accession>A0A833T1X1</accession>
<organism evidence="2 3">
    <name type="scientific">Juglans regia</name>
    <name type="common">English walnut</name>
    <dbReference type="NCBI Taxonomy" id="51240"/>
    <lineage>
        <taxon>Eukaryota</taxon>
        <taxon>Viridiplantae</taxon>
        <taxon>Streptophyta</taxon>
        <taxon>Embryophyta</taxon>
        <taxon>Tracheophyta</taxon>
        <taxon>Spermatophyta</taxon>
        <taxon>Magnoliopsida</taxon>
        <taxon>eudicotyledons</taxon>
        <taxon>Gunneridae</taxon>
        <taxon>Pentapetalae</taxon>
        <taxon>rosids</taxon>
        <taxon>fabids</taxon>
        <taxon>Fagales</taxon>
        <taxon>Juglandaceae</taxon>
        <taxon>Juglans</taxon>
    </lineage>
</organism>
<evidence type="ECO:0000313" key="2">
    <source>
        <dbReference type="EMBL" id="KAF5451231.1"/>
    </source>
</evidence>
<dbReference type="InterPro" id="IPR013103">
    <property type="entry name" value="RVT_2"/>
</dbReference>
<dbReference type="AlphaFoldDB" id="A0A833T1X1"/>
<proteinExistence type="predicted"/>
<dbReference type="Pfam" id="PF07727">
    <property type="entry name" value="RVT_2"/>
    <property type="match status" value="1"/>
</dbReference>
<comment type="caution">
    <text evidence="2">The sequence shown here is derived from an EMBL/GenBank/DDBJ whole genome shotgun (WGS) entry which is preliminary data.</text>
</comment>
<reference evidence="2" key="2">
    <citation type="submission" date="2020-03" db="EMBL/GenBank/DDBJ databases">
        <title>Walnut 2.0.</title>
        <authorList>
            <person name="Marrano A."/>
            <person name="Britton M."/>
            <person name="Zimin A.V."/>
            <person name="Zaini P.A."/>
            <person name="Workman R."/>
            <person name="Puiu D."/>
            <person name="Bianco L."/>
            <person name="Allen B.J."/>
            <person name="Troggio M."/>
            <person name="Leslie C.A."/>
            <person name="Timp W."/>
            <person name="Dendekar A."/>
            <person name="Salzberg S.L."/>
            <person name="Neale D.B."/>
        </authorList>
    </citation>
    <scope>NUCLEOTIDE SEQUENCE</scope>
    <source>
        <tissue evidence="2">Leaves</tissue>
    </source>
</reference>